<dbReference type="EMBL" id="JACEGD010000035">
    <property type="protein sequence ID" value="MBH5390659.1"/>
    <property type="molecule type" value="Genomic_DNA"/>
</dbReference>
<evidence type="ECO:0000313" key="3">
    <source>
        <dbReference type="Proteomes" id="UP001194539"/>
    </source>
</evidence>
<evidence type="ECO:0000313" key="2">
    <source>
        <dbReference type="EMBL" id="MBH5390659.1"/>
    </source>
</evidence>
<dbReference type="RefSeq" id="WP_197968660.1">
    <property type="nucleotide sequence ID" value="NZ_JACEGD010000035.1"/>
</dbReference>
<sequence>MRPQTITRKNALFAGGHGGGRTWATIATRAPGSRNSNGSRRAGRSIRSMLSCLGASKPERPHLGAYIGSELAKAAAARRNLRHVGLSDYAEIRRKKIPPIAQRELLKTRPTPRRIRLQ</sequence>
<name>A0ABS0PBJ8_9BRAD</name>
<gene>
    <name evidence="2" type="ORF">H1B27_30945</name>
</gene>
<accession>A0ABS0PBJ8</accession>
<proteinExistence type="predicted"/>
<dbReference type="Proteomes" id="UP001194539">
    <property type="component" value="Unassembled WGS sequence"/>
</dbReference>
<organism evidence="2 3">
    <name type="scientific">Bradyrhizobium diversitatis</name>
    <dbReference type="NCBI Taxonomy" id="2755406"/>
    <lineage>
        <taxon>Bacteria</taxon>
        <taxon>Pseudomonadati</taxon>
        <taxon>Pseudomonadota</taxon>
        <taxon>Alphaproteobacteria</taxon>
        <taxon>Hyphomicrobiales</taxon>
        <taxon>Nitrobacteraceae</taxon>
        <taxon>Bradyrhizobium</taxon>
    </lineage>
</organism>
<feature type="compositionally biased region" description="Low complexity" evidence="1">
    <location>
        <begin position="29"/>
        <end position="44"/>
    </location>
</feature>
<evidence type="ECO:0000256" key="1">
    <source>
        <dbReference type="SAM" id="MobiDB-lite"/>
    </source>
</evidence>
<feature type="region of interest" description="Disordered" evidence="1">
    <location>
        <begin position="1"/>
        <end position="44"/>
    </location>
</feature>
<protein>
    <submittedName>
        <fullName evidence="2">Uncharacterized protein</fullName>
    </submittedName>
</protein>
<reference evidence="2 3" key="1">
    <citation type="submission" date="2020-07" db="EMBL/GenBank/DDBJ databases">
        <title>Bradyrhizobium diversity isolated from nodules of indigenous legumes of Western Australia.</title>
        <authorList>
            <person name="Klepa M.S."/>
        </authorList>
    </citation>
    <scope>NUCLEOTIDE SEQUENCE [LARGE SCALE GENOMIC DNA]</scope>
    <source>
        <strain evidence="2 3">CNPSo 4019</strain>
    </source>
</reference>
<comment type="caution">
    <text evidence="2">The sequence shown here is derived from an EMBL/GenBank/DDBJ whole genome shotgun (WGS) entry which is preliminary data.</text>
</comment>
<keyword evidence="3" id="KW-1185">Reference proteome</keyword>